<dbReference type="FunFam" id="3.20.20.80:FF:000124">
    <property type="entry name" value="Exported cellulase"/>
    <property type="match status" value="1"/>
</dbReference>
<feature type="domain" description="Glycoside hydrolase family 5" evidence="12">
    <location>
        <begin position="91"/>
        <end position="323"/>
    </location>
</feature>
<reference evidence="14" key="1">
    <citation type="journal article" date="2011" name="Proc. Natl. Acad. Sci. U.S.A.">
        <title>Obligate biotrophy features unraveled by the genomic analysis of rust fungi.</title>
        <authorList>
            <person name="Duplessis S."/>
            <person name="Cuomo C.A."/>
            <person name="Lin Y.-C."/>
            <person name="Aerts A."/>
            <person name="Tisserant E."/>
            <person name="Veneault-Fourrey C."/>
            <person name="Joly D.L."/>
            <person name="Hacquard S."/>
            <person name="Amselem J."/>
            <person name="Cantarel B.L."/>
            <person name="Chiu R."/>
            <person name="Coutinho P.M."/>
            <person name="Feau N."/>
            <person name="Field M."/>
            <person name="Frey P."/>
            <person name="Gelhaye E."/>
            <person name="Goldberg J."/>
            <person name="Grabherr M.G."/>
            <person name="Kodira C.D."/>
            <person name="Kohler A."/>
            <person name="Kuees U."/>
            <person name="Lindquist E.A."/>
            <person name="Lucas S.M."/>
            <person name="Mago R."/>
            <person name="Mauceli E."/>
            <person name="Morin E."/>
            <person name="Murat C."/>
            <person name="Pangilinan J.L."/>
            <person name="Park R."/>
            <person name="Pearson M."/>
            <person name="Quesneville H."/>
            <person name="Rouhier N."/>
            <person name="Sakthikumar S."/>
            <person name="Salamov A.A."/>
            <person name="Schmutz J."/>
            <person name="Selles B."/>
            <person name="Shapiro H."/>
            <person name="Tanguay P."/>
            <person name="Tuskan G.A."/>
            <person name="Henrissat B."/>
            <person name="Van de Peer Y."/>
            <person name="Rouze P."/>
            <person name="Ellis J.G."/>
            <person name="Dodds P.N."/>
            <person name="Schein J.E."/>
            <person name="Zhong S."/>
            <person name="Hamelin R.C."/>
            <person name="Grigoriev I.V."/>
            <person name="Szabo L.J."/>
            <person name="Martin F."/>
        </authorList>
    </citation>
    <scope>NUCLEOTIDE SEQUENCE [LARGE SCALE GENOMIC DNA]</scope>
    <source>
        <strain evidence="14">98AG31 / pathotype 3-4-7</strain>
    </source>
</reference>
<evidence type="ECO:0000256" key="11">
    <source>
        <dbReference type="SAM" id="SignalP"/>
    </source>
</evidence>
<evidence type="ECO:0000256" key="4">
    <source>
        <dbReference type="ARBA" id="ARBA00022729"/>
    </source>
</evidence>
<dbReference type="eggNOG" id="ENOG502QXN4">
    <property type="taxonomic scope" value="Eukaryota"/>
</dbReference>
<dbReference type="PANTHER" id="PTHR34142:SF1">
    <property type="entry name" value="GLYCOSIDE HYDROLASE FAMILY 5 DOMAIN-CONTAINING PROTEIN"/>
    <property type="match status" value="1"/>
</dbReference>
<dbReference type="Proteomes" id="UP000001072">
    <property type="component" value="Unassembled WGS sequence"/>
</dbReference>
<dbReference type="AlphaFoldDB" id="F4S2U5"/>
<evidence type="ECO:0000256" key="3">
    <source>
        <dbReference type="ARBA" id="ARBA00012601"/>
    </source>
</evidence>
<keyword evidence="9" id="KW-0624">Polysaccharide degradation</keyword>
<evidence type="ECO:0000313" key="14">
    <source>
        <dbReference type="Proteomes" id="UP000001072"/>
    </source>
</evidence>
<evidence type="ECO:0000313" key="13">
    <source>
        <dbReference type="EMBL" id="EGG01066.1"/>
    </source>
</evidence>
<dbReference type="OrthoDB" id="5823761at2759"/>
<dbReference type="GO" id="GO:0030245">
    <property type="term" value="P:cellulose catabolic process"/>
    <property type="evidence" value="ECO:0007669"/>
    <property type="project" value="UniProtKB-KW"/>
</dbReference>
<keyword evidence="7" id="KW-0119">Carbohydrate metabolism</keyword>
<keyword evidence="14" id="KW-1185">Reference proteome</keyword>
<keyword evidence="4 11" id="KW-0732">Signal</keyword>
<evidence type="ECO:0000256" key="8">
    <source>
        <dbReference type="ARBA" id="ARBA00023295"/>
    </source>
</evidence>
<evidence type="ECO:0000256" key="5">
    <source>
        <dbReference type="ARBA" id="ARBA00022801"/>
    </source>
</evidence>
<dbReference type="RefSeq" id="XP_007415666.1">
    <property type="nucleotide sequence ID" value="XM_007415604.1"/>
</dbReference>
<evidence type="ECO:0000256" key="7">
    <source>
        <dbReference type="ARBA" id="ARBA00023277"/>
    </source>
</evidence>
<dbReference type="KEGG" id="mlr:MELLADRAFT_73089"/>
<dbReference type="Pfam" id="PF00150">
    <property type="entry name" value="Cellulase"/>
    <property type="match status" value="1"/>
</dbReference>
<dbReference type="HOGENOM" id="CLU_029718_1_1_1"/>
<sequence length="366" mass="39950">MNSNLQTTLMLLCALFSVASCRSIWTGSGEQGETLLQRRENSVPDQAGHRSDHLLPRMNGVNMAGLEFGIGSNGDRNGNPPQAPPLDQIPHFIKGGSNVIRFPFGWQYMQDTIKGDLNKTYLSLLDEYVTATTQLNATAIIEVHNFARRDGQIIGESSVGADALVDLWTRLAKHYNDQPNVMFGLMNEPHDVTSKIWIGVVQQVVTGIRKAGAENNILLPGNAWEHLLTFADDYNNGLSAIKNPDGSVRGLIFEIHQYFDYNGVGDQKECTQDHLSELQSVVDLLKKDGRQVLITELGGGNSQSCSDIIHKFVAAAASAYPTVIGTLMWGAGSFAPDYTLVVTVKEGNGWKDQMNFASLKTALAAV</sequence>
<gene>
    <name evidence="13" type="ORF">MELLADRAFT_73089</name>
</gene>
<keyword evidence="5 10" id="KW-0378">Hydrolase</keyword>
<dbReference type="VEuPathDB" id="FungiDB:MELLADRAFT_73089"/>
<dbReference type="SUPFAM" id="SSF51445">
    <property type="entry name" value="(Trans)glycosidases"/>
    <property type="match status" value="1"/>
</dbReference>
<evidence type="ECO:0000256" key="6">
    <source>
        <dbReference type="ARBA" id="ARBA00023001"/>
    </source>
</evidence>
<keyword evidence="8 10" id="KW-0326">Glycosidase</keyword>
<dbReference type="PANTHER" id="PTHR34142">
    <property type="entry name" value="ENDO-BETA-1,4-GLUCANASE A"/>
    <property type="match status" value="1"/>
</dbReference>
<dbReference type="EC" id="3.2.1.4" evidence="3"/>
<evidence type="ECO:0000256" key="1">
    <source>
        <dbReference type="ARBA" id="ARBA00000966"/>
    </source>
</evidence>
<organism evidence="14">
    <name type="scientific">Melampsora larici-populina (strain 98AG31 / pathotype 3-4-7)</name>
    <name type="common">Poplar leaf rust fungus</name>
    <dbReference type="NCBI Taxonomy" id="747676"/>
    <lineage>
        <taxon>Eukaryota</taxon>
        <taxon>Fungi</taxon>
        <taxon>Dikarya</taxon>
        <taxon>Basidiomycota</taxon>
        <taxon>Pucciniomycotina</taxon>
        <taxon>Pucciniomycetes</taxon>
        <taxon>Pucciniales</taxon>
        <taxon>Melampsoraceae</taxon>
        <taxon>Melampsora</taxon>
    </lineage>
</organism>
<feature type="signal peptide" evidence="11">
    <location>
        <begin position="1"/>
        <end position="21"/>
    </location>
</feature>
<dbReference type="InterPro" id="IPR017853">
    <property type="entry name" value="GH"/>
</dbReference>
<keyword evidence="6" id="KW-0136">Cellulose degradation</keyword>
<proteinExistence type="inferred from homology"/>
<comment type="catalytic activity">
    <reaction evidence="1">
        <text>Endohydrolysis of (1-&gt;4)-beta-D-glucosidic linkages in cellulose, lichenin and cereal beta-D-glucans.</text>
        <dbReference type="EC" id="3.2.1.4"/>
    </reaction>
</comment>
<dbReference type="InterPro" id="IPR001547">
    <property type="entry name" value="Glyco_hydro_5"/>
</dbReference>
<dbReference type="Gene3D" id="3.20.20.80">
    <property type="entry name" value="Glycosidases"/>
    <property type="match status" value="1"/>
</dbReference>
<evidence type="ECO:0000256" key="9">
    <source>
        <dbReference type="ARBA" id="ARBA00023326"/>
    </source>
</evidence>
<evidence type="ECO:0000259" key="12">
    <source>
        <dbReference type="Pfam" id="PF00150"/>
    </source>
</evidence>
<feature type="chain" id="PRO_5003315737" description="cellulase" evidence="11">
    <location>
        <begin position="22"/>
        <end position="366"/>
    </location>
</feature>
<evidence type="ECO:0000256" key="10">
    <source>
        <dbReference type="RuleBase" id="RU361153"/>
    </source>
</evidence>
<dbReference type="STRING" id="747676.F4S2U5"/>
<dbReference type="InterPro" id="IPR018087">
    <property type="entry name" value="Glyco_hydro_5_CS"/>
</dbReference>
<dbReference type="EMBL" id="GL883141">
    <property type="protein sequence ID" value="EGG01066.1"/>
    <property type="molecule type" value="Genomic_DNA"/>
</dbReference>
<dbReference type="GeneID" id="18932277"/>
<dbReference type="InParanoid" id="F4S2U5"/>
<evidence type="ECO:0000256" key="2">
    <source>
        <dbReference type="ARBA" id="ARBA00005641"/>
    </source>
</evidence>
<dbReference type="PROSITE" id="PS00659">
    <property type="entry name" value="GLYCOSYL_HYDROL_F5"/>
    <property type="match status" value="1"/>
</dbReference>
<dbReference type="GO" id="GO:0008810">
    <property type="term" value="F:cellulase activity"/>
    <property type="evidence" value="ECO:0007669"/>
    <property type="project" value="UniProtKB-EC"/>
</dbReference>
<accession>F4S2U5</accession>
<protein>
    <recommendedName>
        <fullName evidence="3">cellulase</fullName>
        <ecNumber evidence="3">3.2.1.4</ecNumber>
    </recommendedName>
</protein>
<name>F4S2U5_MELLP</name>
<comment type="similarity">
    <text evidence="2 10">Belongs to the glycosyl hydrolase 5 (cellulase A) family.</text>
</comment>